<dbReference type="EMBL" id="AUZM01000002">
    <property type="protein sequence ID" value="ERT09680.1"/>
    <property type="molecule type" value="Genomic_DNA"/>
</dbReference>
<dbReference type="GO" id="GO:0016829">
    <property type="term" value="F:lyase activity"/>
    <property type="evidence" value="ECO:0007669"/>
    <property type="project" value="UniProtKB-KW"/>
</dbReference>
<keyword evidence="2" id="KW-1185">Reference proteome</keyword>
<reference evidence="1 2" key="1">
    <citation type="journal article" date="2013" name="Front. Microbiol.">
        <title>Comparative genomic analyses of the cyanobacterium, Lyngbya aestuarii BL J, a powerful hydrogen producer.</title>
        <authorList>
            <person name="Kothari A."/>
            <person name="Vaughn M."/>
            <person name="Garcia-Pichel F."/>
        </authorList>
    </citation>
    <scope>NUCLEOTIDE SEQUENCE [LARGE SCALE GENOMIC DNA]</scope>
    <source>
        <strain evidence="1 2">BL J</strain>
    </source>
</reference>
<accession>U7QRC8</accession>
<dbReference type="AlphaFoldDB" id="U7QRC8"/>
<dbReference type="InterPro" id="IPR038058">
    <property type="entry name" value="PhnH-like_sp"/>
</dbReference>
<dbReference type="Gene3D" id="3.40.50.11310">
    <property type="entry name" value="Bacterial phosphonate metabolism protein PhnH"/>
    <property type="match status" value="1"/>
</dbReference>
<keyword evidence="1" id="KW-0456">Lyase</keyword>
<dbReference type="PIRSF" id="PIRSF020680">
    <property type="entry name" value="PhnH"/>
    <property type="match status" value="1"/>
</dbReference>
<dbReference type="OrthoDB" id="154477at2"/>
<dbReference type="InterPro" id="IPR008772">
    <property type="entry name" value="Phosphonate_metab_PhnH"/>
</dbReference>
<sequence>MKITQFPGFRVGVHDAQITFRTLLNALSYPGMTQEICVQLTPPPGLTLACAAACLSLLDLDTTVWLSSEFEPDVKAWLKFHTGCHFTTHPQAASFAIIQKLSNRPSLGDFNWGTAEKPELSTTLLIQIESLAPCEPIRLNGPGISEEQVIKLPLDSSFREEWNKNHQSYPLGIDVFLFRENTIIGLPRTTNLSL</sequence>
<dbReference type="SUPFAM" id="SSF159709">
    <property type="entry name" value="PhnH-like"/>
    <property type="match status" value="1"/>
</dbReference>
<dbReference type="Pfam" id="PF05845">
    <property type="entry name" value="PhnH"/>
    <property type="match status" value="1"/>
</dbReference>
<organism evidence="1 2">
    <name type="scientific">Lyngbya aestuarii BL J</name>
    <dbReference type="NCBI Taxonomy" id="1348334"/>
    <lineage>
        <taxon>Bacteria</taxon>
        <taxon>Bacillati</taxon>
        <taxon>Cyanobacteriota</taxon>
        <taxon>Cyanophyceae</taxon>
        <taxon>Oscillatoriophycideae</taxon>
        <taxon>Oscillatoriales</taxon>
        <taxon>Microcoleaceae</taxon>
        <taxon>Lyngbya</taxon>
    </lineage>
</organism>
<evidence type="ECO:0000313" key="2">
    <source>
        <dbReference type="Proteomes" id="UP000017127"/>
    </source>
</evidence>
<gene>
    <name evidence="1" type="primary">phnH</name>
    <name evidence="1" type="ORF">M595_0241</name>
</gene>
<dbReference type="Proteomes" id="UP000017127">
    <property type="component" value="Unassembled WGS sequence"/>
</dbReference>
<evidence type="ECO:0000313" key="1">
    <source>
        <dbReference type="EMBL" id="ERT09680.1"/>
    </source>
</evidence>
<dbReference type="GO" id="GO:0019634">
    <property type="term" value="P:organic phosphonate metabolic process"/>
    <property type="evidence" value="ECO:0007669"/>
    <property type="project" value="InterPro"/>
</dbReference>
<dbReference type="NCBIfam" id="TIGR03292">
    <property type="entry name" value="PhnH_redo"/>
    <property type="match status" value="1"/>
</dbReference>
<proteinExistence type="predicted"/>
<name>U7QRC8_9CYAN</name>
<dbReference type="RefSeq" id="WP_023064180.1">
    <property type="nucleotide sequence ID" value="NZ_AUZM01000002.1"/>
</dbReference>
<protein>
    <submittedName>
        <fullName evidence="1">Phosphonate C-P lyase system protein PhnH</fullName>
    </submittedName>
</protein>
<dbReference type="PATRIC" id="fig|1348334.3.peg.236"/>
<comment type="caution">
    <text evidence="1">The sequence shown here is derived from an EMBL/GenBank/DDBJ whole genome shotgun (WGS) entry which is preliminary data.</text>
</comment>